<organism evidence="2 3">
    <name type="scientific">Trichinella pseudospiralis</name>
    <name type="common">Parasitic roundworm</name>
    <dbReference type="NCBI Taxonomy" id="6337"/>
    <lineage>
        <taxon>Eukaryota</taxon>
        <taxon>Metazoa</taxon>
        <taxon>Ecdysozoa</taxon>
        <taxon>Nematoda</taxon>
        <taxon>Enoplea</taxon>
        <taxon>Dorylaimia</taxon>
        <taxon>Trichinellida</taxon>
        <taxon>Trichinellidae</taxon>
        <taxon>Trichinella</taxon>
    </lineage>
</organism>
<dbReference type="AlphaFoldDB" id="A0A0V1DNU0"/>
<proteinExistence type="predicted"/>
<name>A0A0V1DNU0_TRIPS</name>
<accession>A0A0V1DNU0</accession>
<protein>
    <submittedName>
        <fullName evidence="2">Uncharacterized protein</fullName>
    </submittedName>
</protein>
<feature type="signal peptide" evidence="1">
    <location>
        <begin position="1"/>
        <end position="16"/>
    </location>
</feature>
<evidence type="ECO:0000313" key="2">
    <source>
        <dbReference type="EMBL" id="KRY63216.1"/>
    </source>
</evidence>
<evidence type="ECO:0000313" key="3">
    <source>
        <dbReference type="Proteomes" id="UP000054632"/>
    </source>
</evidence>
<evidence type="ECO:0000256" key="1">
    <source>
        <dbReference type="SAM" id="SignalP"/>
    </source>
</evidence>
<reference evidence="2 3" key="1">
    <citation type="submission" date="2015-01" db="EMBL/GenBank/DDBJ databases">
        <title>Evolution of Trichinella species and genotypes.</title>
        <authorList>
            <person name="Korhonen P.K."/>
            <person name="Edoardo P."/>
            <person name="Giuseppe L.R."/>
            <person name="Gasser R.B."/>
        </authorList>
    </citation>
    <scope>NUCLEOTIDE SEQUENCE [LARGE SCALE GENOMIC DNA]</scope>
    <source>
        <strain evidence="2">ISS13</strain>
    </source>
</reference>
<dbReference type="Proteomes" id="UP000054632">
    <property type="component" value="Unassembled WGS sequence"/>
</dbReference>
<gene>
    <name evidence="2" type="ORF">T4A_3108</name>
</gene>
<comment type="caution">
    <text evidence="2">The sequence shown here is derived from an EMBL/GenBank/DDBJ whole genome shotgun (WGS) entry which is preliminary data.</text>
</comment>
<keyword evidence="1" id="KW-0732">Signal</keyword>
<feature type="chain" id="PRO_5006876857" evidence="1">
    <location>
        <begin position="17"/>
        <end position="52"/>
    </location>
</feature>
<dbReference type="EMBL" id="JYDR01001425">
    <property type="protein sequence ID" value="KRY63216.1"/>
    <property type="molecule type" value="Genomic_DNA"/>
</dbReference>
<sequence length="52" mass="5769">MLAVAVWSSVVWFVTSRFGGLGHKIAEDALNVSMSMKCEQWPGQSRERKSLG</sequence>